<evidence type="ECO:0000256" key="14">
    <source>
        <dbReference type="SAM" id="SignalP"/>
    </source>
</evidence>
<evidence type="ECO:0000256" key="2">
    <source>
        <dbReference type="ARBA" id="ARBA00004613"/>
    </source>
</evidence>
<feature type="region of interest" description="Disordered" evidence="13">
    <location>
        <begin position="361"/>
        <end position="385"/>
    </location>
</feature>
<evidence type="ECO:0000256" key="10">
    <source>
        <dbReference type="ARBA" id="ARBA00023295"/>
    </source>
</evidence>
<keyword evidence="11 12" id="KW-0624">Polysaccharide degradation</keyword>
<sequence>MLVKAVLAAVLAPVAVTAQLHQLAVNAGLEYFGIAVGESAVQQDTTYRNLVNDKREFGQLVPENGQKWDSTEPNRGQFNYRNADIVPNVAKQNGQLLRCHALVWHSQLPGWVNSGSWNRQTLQSVMEVHINNVMGHFKGACYHWDVINEAINDDGTWRPSPFYNTFGTDFFALSFRLAKAADPDTKLYYNDYNLEYNQAKTDKAVELVRIVQAAGAPIDGVGFQGHLIVGSTPSRSALATTLRRFTSLGVEVAYTEIDIRHPSVPSSASARVTQANDYANVVGSCLDVAGCVGITIWGFTDKYSWVPGTFPGTGEALIYDSNFNKKPAWTSISSLLAASAKPTGGQPITTLTTSTRSAVITPPPITTTTTTPAAPITTPGNGPEQTRWGQCGGNGWQGPTRCQSPYTCQVLNPWYSQCL</sequence>
<feature type="domain" description="GH10" evidence="16">
    <location>
        <begin position="37"/>
        <end position="335"/>
    </location>
</feature>
<keyword evidence="10 12" id="KW-0326">Glycosidase</keyword>
<reference evidence="17" key="1">
    <citation type="journal article" date="2023" name="Mol. Phylogenet. Evol.">
        <title>Genome-scale phylogeny and comparative genomics of the fungal order Sordariales.</title>
        <authorList>
            <person name="Hensen N."/>
            <person name="Bonometti L."/>
            <person name="Westerberg I."/>
            <person name="Brannstrom I.O."/>
            <person name="Guillou S."/>
            <person name="Cros-Aarteil S."/>
            <person name="Calhoun S."/>
            <person name="Haridas S."/>
            <person name="Kuo A."/>
            <person name="Mondo S."/>
            <person name="Pangilinan J."/>
            <person name="Riley R."/>
            <person name="LaButti K."/>
            <person name="Andreopoulos B."/>
            <person name="Lipzen A."/>
            <person name="Chen C."/>
            <person name="Yan M."/>
            <person name="Daum C."/>
            <person name="Ng V."/>
            <person name="Clum A."/>
            <person name="Steindorff A."/>
            <person name="Ohm R.A."/>
            <person name="Martin F."/>
            <person name="Silar P."/>
            <person name="Natvig D.O."/>
            <person name="Lalanne C."/>
            <person name="Gautier V."/>
            <person name="Ament-Velasquez S.L."/>
            <person name="Kruys A."/>
            <person name="Hutchinson M.I."/>
            <person name="Powell A.J."/>
            <person name="Barry K."/>
            <person name="Miller A.N."/>
            <person name="Grigoriev I.V."/>
            <person name="Debuchy R."/>
            <person name="Gladieux P."/>
            <person name="Hiltunen Thoren M."/>
            <person name="Johannesson H."/>
        </authorList>
    </citation>
    <scope>NUCLEOTIDE SEQUENCE</scope>
    <source>
        <strain evidence="17">PSN293</strain>
    </source>
</reference>
<keyword evidence="18" id="KW-1185">Reference proteome</keyword>
<dbReference type="PANTHER" id="PTHR31490">
    <property type="entry name" value="GLYCOSYL HYDROLASE"/>
    <property type="match status" value="1"/>
</dbReference>
<dbReference type="PROSITE" id="PS51760">
    <property type="entry name" value="GH10_2"/>
    <property type="match status" value="1"/>
</dbReference>
<dbReference type="AlphaFoldDB" id="A0AAN6XX62"/>
<gene>
    <name evidence="17" type="ORF">QBC37DRAFT_325475</name>
</gene>
<accession>A0AAN6XX62</accession>
<dbReference type="Pfam" id="PF00734">
    <property type="entry name" value="CBM_1"/>
    <property type="match status" value="1"/>
</dbReference>
<dbReference type="PANTHER" id="PTHR31490:SF35">
    <property type="entry name" value="ENDO-1,4-BETA-XYLANASE"/>
    <property type="match status" value="1"/>
</dbReference>
<comment type="caution">
    <text evidence="17">The sequence shown here is derived from an EMBL/GenBank/DDBJ whole genome shotgun (WGS) entry which is preliminary data.</text>
</comment>
<evidence type="ECO:0000256" key="8">
    <source>
        <dbReference type="ARBA" id="ARBA00022801"/>
    </source>
</evidence>
<evidence type="ECO:0000256" key="12">
    <source>
        <dbReference type="RuleBase" id="RU361174"/>
    </source>
</evidence>
<comment type="catalytic activity">
    <reaction evidence="1 12">
        <text>Endohydrolysis of (1-&gt;4)-beta-D-xylosidic linkages in xylans.</text>
        <dbReference type="EC" id="3.2.1.8"/>
    </reaction>
</comment>
<comment type="similarity">
    <text evidence="4 12">Belongs to the glycosyl hydrolase 10 (cellulase F) family.</text>
</comment>
<evidence type="ECO:0000313" key="18">
    <source>
        <dbReference type="Proteomes" id="UP001301769"/>
    </source>
</evidence>
<protein>
    <recommendedName>
        <fullName evidence="12">Beta-xylanase</fullName>
        <ecNumber evidence="12">3.2.1.8</ecNumber>
    </recommendedName>
</protein>
<dbReference type="InterPro" id="IPR044846">
    <property type="entry name" value="GH10"/>
</dbReference>
<dbReference type="InterPro" id="IPR000254">
    <property type="entry name" value="CBD"/>
</dbReference>
<comment type="pathway">
    <text evidence="3">Glycan degradation; xylan degradation.</text>
</comment>
<dbReference type="GO" id="GO:0031176">
    <property type="term" value="F:endo-1,4-beta-xylanase activity"/>
    <property type="evidence" value="ECO:0007669"/>
    <property type="project" value="UniProtKB-EC"/>
</dbReference>
<dbReference type="InterPro" id="IPR001000">
    <property type="entry name" value="GH10_dom"/>
</dbReference>
<keyword evidence="8 12" id="KW-0378">Hydrolase</keyword>
<dbReference type="PROSITE" id="PS00562">
    <property type="entry name" value="CBM1_1"/>
    <property type="match status" value="1"/>
</dbReference>
<dbReference type="GO" id="GO:0045493">
    <property type="term" value="P:xylan catabolic process"/>
    <property type="evidence" value="ECO:0007669"/>
    <property type="project" value="UniProtKB-KW"/>
</dbReference>
<dbReference type="SMART" id="SM00633">
    <property type="entry name" value="Glyco_10"/>
    <property type="match status" value="1"/>
</dbReference>
<dbReference type="InterPro" id="IPR035971">
    <property type="entry name" value="CBD_sf"/>
</dbReference>
<keyword evidence="9 12" id="KW-0119">Carbohydrate metabolism</keyword>
<evidence type="ECO:0000256" key="13">
    <source>
        <dbReference type="SAM" id="MobiDB-lite"/>
    </source>
</evidence>
<evidence type="ECO:0000256" key="7">
    <source>
        <dbReference type="ARBA" id="ARBA00022729"/>
    </source>
</evidence>
<dbReference type="SMART" id="SM00236">
    <property type="entry name" value="fCBD"/>
    <property type="match status" value="1"/>
</dbReference>
<dbReference type="InterPro" id="IPR017853">
    <property type="entry name" value="GH"/>
</dbReference>
<dbReference type="EC" id="3.2.1.8" evidence="12"/>
<organism evidence="17 18">
    <name type="scientific">Rhypophila decipiens</name>
    <dbReference type="NCBI Taxonomy" id="261697"/>
    <lineage>
        <taxon>Eukaryota</taxon>
        <taxon>Fungi</taxon>
        <taxon>Dikarya</taxon>
        <taxon>Ascomycota</taxon>
        <taxon>Pezizomycotina</taxon>
        <taxon>Sordariomycetes</taxon>
        <taxon>Sordariomycetidae</taxon>
        <taxon>Sordariales</taxon>
        <taxon>Naviculisporaceae</taxon>
        <taxon>Rhypophila</taxon>
    </lineage>
</organism>
<dbReference type="PROSITE" id="PS51164">
    <property type="entry name" value="CBM1_2"/>
    <property type="match status" value="1"/>
</dbReference>
<feature type="signal peptide" evidence="14">
    <location>
        <begin position="1"/>
        <end position="18"/>
    </location>
</feature>
<evidence type="ECO:0000256" key="1">
    <source>
        <dbReference type="ARBA" id="ARBA00000681"/>
    </source>
</evidence>
<evidence type="ECO:0000256" key="5">
    <source>
        <dbReference type="ARBA" id="ARBA00022525"/>
    </source>
</evidence>
<evidence type="ECO:0000313" key="17">
    <source>
        <dbReference type="EMBL" id="KAK4208563.1"/>
    </source>
</evidence>
<reference evidence="17" key="2">
    <citation type="submission" date="2023-05" db="EMBL/GenBank/DDBJ databases">
        <authorList>
            <consortium name="Lawrence Berkeley National Laboratory"/>
            <person name="Steindorff A."/>
            <person name="Hensen N."/>
            <person name="Bonometti L."/>
            <person name="Westerberg I."/>
            <person name="Brannstrom I.O."/>
            <person name="Guillou S."/>
            <person name="Cros-Aarteil S."/>
            <person name="Calhoun S."/>
            <person name="Haridas S."/>
            <person name="Kuo A."/>
            <person name="Mondo S."/>
            <person name="Pangilinan J."/>
            <person name="Riley R."/>
            <person name="Labutti K."/>
            <person name="Andreopoulos B."/>
            <person name="Lipzen A."/>
            <person name="Chen C."/>
            <person name="Yanf M."/>
            <person name="Daum C."/>
            <person name="Ng V."/>
            <person name="Clum A."/>
            <person name="Ohm R."/>
            <person name="Martin F."/>
            <person name="Silar P."/>
            <person name="Natvig D."/>
            <person name="Lalanne C."/>
            <person name="Gautier V."/>
            <person name="Ament-Velasquez S.L."/>
            <person name="Kruys A."/>
            <person name="Hutchinson M.I."/>
            <person name="Powell A.J."/>
            <person name="Barry K."/>
            <person name="Miller A.N."/>
            <person name="Grigoriev I.V."/>
            <person name="Debuchy R."/>
            <person name="Gladieux P."/>
            <person name="Thoren M.H."/>
            <person name="Johannesson H."/>
        </authorList>
    </citation>
    <scope>NUCLEOTIDE SEQUENCE</scope>
    <source>
        <strain evidence="17">PSN293</strain>
    </source>
</reference>
<evidence type="ECO:0000256" key="3">
    <source>
        <dbReference type="ARBA" id="ARBA00004851"/>
    </source>
</evidence>
<feature type="domain" description="CBM1" evidence="15">
    <location>
        <begin position="383"/>
        <end position="419"/>
    </location>
</feature>
<evidence type="ECO:0000256" key="9">
    <source>
        <dbReference type="ARBA" id="ARBA00023277"/>
    </source>
</evidence>
<evidence type="ECO:0000259" key="15">
    <source>
        <dbReference type="PROSITE" id="PS51164"/>
    </source>
</evidence>
<keyword evidence="5" id="KW-0964">Secreted</keyword>
<dbReference type="GO" id="GO:0005576">
    <property type="term" value="C:extracellular region"/>
    <property type="evidence" value="ECO:0007669"/>
    <property type="project" value="UniProtKB-SubCell"/>
</dbReference>
<dbReference type="Pfam" id="PF00331">
    <property type="entry name" value="Glyco_hydro_10"/>
    <property type="match status" value="1"/>
</dbReference>
<dbReference type="EMBL" id="MU858238">
    <property type="protein sequence ID" value="KAK4208563.1"/>
    <property type="molecule type" value="Genomic_DNA"/>
</dbReference>
<feature type="compositionally biased region" description="Low complexity" evidence="13">
    <location>
        <begin position="366"/>
        <end position="379"/>
    </location>
</feature>
<dbReference type="GO" id="GO:0030248">
    <property type="term" value="F:cellulose binding"/>
    <property type="evidence" value="ECO:0007669"/>
    <property type="project" value="InterPro"/>
</dbReference>
<feature type="chain" id="PRO_5042879175" description="Beta-xylanase" evidence="14">
    <location>
        <begin position="19"/>
        <end position="419"/>
    </location>
</feature>
<dbReference type="PRINTS" id="PR00134">
    <property type="entry name" value="GLHYDRLASE10"/>
</dbReference>
<dbReference type="Gene3D" id="3.20.20.80">
    <property type="entry name" value="Glycosidases"/>
    <property type="match status" value="1"/>
</dbReference>
<evidence type="ECO:0000256" key="4">
    <source>
        <dbReference type="ARBA" id="ARBA00007495"/>
    </source>
</evidence>
<evidence type="ECO:0000256" key="6">
    <source>
        <dbReference type="ARBA" id="ARBA00022651"/>
    </source>
</evidence>
<name>A0AAN6XX62_9PEZI</name>
<keyword evidence="7 14" id="KW-0732">Signal</keyword>
<keyword evidence="6" id="KW-0858">Xylan degradation</keyword>
<proteinExistence type="inferred from homology"/>
<evidence type="ECO:0000259" key="16">
    <source>
        <dbReference type="PROSITE" id="PS51760"/>
    </source>
</evidence>
<dbReference type="Proteomes" id="UP001301769">
    <property type="component" value="Unassembled WGS sequence"/>
</dbReference>
<dbReference type="SUPFAM" id="SSF57180">
    <property type="entry name" value="Cellulose-binding domain"/>
    <property type="match status" value="1"/>
</dbReference>
<dbReference type="SUPFAM" id="SSF51445">
    <property type="entry name" value="(Trans)glycosidases"/>
    <property type="match status" value="1"/>
</dbReference>
<evidence type="ECO:0000256" key="11">
    <source>
        <dbReference type="ARBA" id="ARBA00023326"/>
    </source>
</evidence>
<comment type="subcellular location">
    <subcellularLocation>
        <location evidence="2">Secreted</location>
    </subcellularLocation>
</comment>